<evidence type="ECO:0000313" key="23">
    <source>
        <dbReference type="Proteomes" id="UP001228113"/>
    </source>
</evidence>
<organism evidence="22 23">
    <name type="scientific">Mesoterricola sediminis</name>
    <dbReference type="NCBI Taxonomy" id="2927980"/>
    <lineage>
        <taxon>Bacteria</taxon>
        <taxon>Pseudomonadati</taxon>
        <taxon>Acidobacteriota</taxon>
        <taxon>Holophagae</taxon>
        <taxon>Holophagales</taxon>
        <taxon>Holophagaceae</taxon>
        <taxon>Mesoterricola</taxon>
    </lineage>
</organism>
<keyword evidence="9" id="KW-0812">Transmembrane</keyword>
<dbReference type="GO" id="GO:0008658">
    <property type="term" value="F:penicillin binding"/>
    <property type="evidence" value="ECO:0007669"/>
    <property type="project" value="InterPro"/>
</dbReference>
<evidence type="ECO:0000259" key="20">
    <source>
        <dbReference type="Pfam" id="PF00905"/>
    </source>
</evidence>
<evidence type="ECO:0000256" key="16">
    <source>
        <dbReference type="ARBA" id="ARBA00023316"/>
    </source>
</evidence>
<evidence type="ECO:0000256" key="11">
    <source>
        <dbReference type="ARBA" id="ARBA00022960"/>
    </source>
</evidence>
<keyword evidence="6" id="KW-0645">Protease</keyword>
<evidence type="ECO:0000256" key="14">
    <source>
        <dbReference type="ARBA" id="ARBA00023136"/>
    </source>
</evidence>
<protein>
    <submittedName>
        <fullName evidence="22">Penicillin-binding protein 1A</fullName>
    </submittedName>
</protein>
<feature type="domain" description="Penicillin-binding protein transpeptidase" evidence="20">
    <location>
        <begin position="298"/>
        <end position="570"/>
    </location>
</feature>
<evidence type="ECO:0000256" key="8">
    <source>
        <dbReference type="ARBA" id="ARBA00022679"/>
    </source>
</evidence>
<dbReference type="Proteomes" id="UP001228113">
    <property type="component" value="Chromosome"/>
</dbReference>
<keyword evidence="15" id="KW-0511">Multifunctional enzyme</keyword>
<keyword evidence="11" id="KW-0133">Cell shape</keyword>
<evidence type="ECO:0000256" key="5">
    <source>
        <dbReference type="ARBA" id="ARBA00022645"/>
    </source>
</evidence>
<dbReference type="PANTHER" id="PTHR32282">
    <property type="entry name" value="BINDING PROTEIN TRANSPEPTIDASE, PUTATIVE-RELATED"/>
    <property type="match status" value="1"/>
</dbReference>
<comment type="similarity">
    <text evidence="3">In the C-terminal section; belongs to the transpeptidase family.</text>
</comment>
<dbReference type="Pfam" id="PF00905">
    <property type="entry name" value="Transpeptidase"/>
    <property type="match status" value="1"/>
</dbReference>
<keyword evidence="16" id="KW-0961">Cell wall biogenesis/degradation</keyword>
<dbReference type="InterPro" id="IPR001460">
    <property type="entry name" value="PCN-bd_Tpept"/>
</dbReference>
<evidence type="ECO:0000256" key="15">
    <source>
        <dbReference type="ARBA" id="ARBA00023268"/>
    </source>
</evidence>
<dbReference type="InterPro" id="IPR036950">
    <property type="entry name" value="PBP_transglycosylase"/>
</dbReference>
<dbReference type="GO" id="GO:0071555">
    <property type="term" value="P:cell wall organization"/>
    <property type="evidence" value="ECO:0007669"/>
    <property type="project" value="UniProtKB-KW"/>
</dbReference>
<dbReference type="PANTHER" id="PTHR32282:SF27">
    <property type="entry name" value="PENICILLIN-BINDING PROTEIN 1A"/>
    <property type="match status" value="1"/>
</dbReference>
<dbReference type="EMBL" id="AP027081">
    <property type="protein sequence ID" value="BDU78092.1"/>
    <property type="molecule type" value="Genomic_DNA"/>
</dbReference>
<comment type="catalytic activity">
    <reaction evidence="17">
        <text>Preferential cleavage: (Ac)2-L-Lys-D-Ala-|-D-Ala. Also transpeptidation of peptidyl-alanyl moieties that are N-acyl substituents of D-alanine.</text>
        <dbReference type="EC" id="3.4.16.4"/>
    </reaction>
</comment>
<dbReference type="InterPro" id="IPR012338">
    <property type="entry name" value="Beta-lactam/transpept-like"/>
</dbReference>
<dbReference type="GO" id="GO:0009002">
    <property type="term" value="F:serine-type D-Ala-D-Ala carboxypeptidase activity"/>
    <property type="evidence" value="ECO:0007669"/>
    <property type="project" value="UniProtKB-EC"/>
</dbReference>
<keyword evidence="23" id="KW-1185">Reference proteome</keyword>
<dbReference type="Gene3D" id="1.10.3810.10">
    <property type="entry name" value="Biosynthetic peptidoglycan transglycosylase-like"/>
    <property type="match status" value="1"/>
</dbReference>
<name>A0AA48H1V5_9BACT</name>
<keyword evidence="10" id="KW-0378">Hydrolase</keyword>
<dbReference type="RefSeq" id="WP_243333501.1">
    <property type="nucleotide sequence ID" value="NZ_AP027081.1"/>
</dbReference>
<evidence type="ECO:0000256" key="4">
    <source>
        <dbReference type="ARBA" id="ARBA00007739"/>
    </source>
</evidence>
<dbReference type="Gene3D" id="3.40.710.10">
    <property type="entry name" value="DD-peptidase/beta-lactamase superfamily"/>
    <property type="match status" value="1"/>
</dbReference>
<evidence type="ECO:0000256" key="6">
    <source>
        <dbReference type="ARBA" id="ARBA00022670"/>
    </source>
</evidence>
<dbReference type="SUPFAM" id="SSF53955">
    <property type="entry name" value="Lysozyme-like"/>
    <property type="match status" value="1"/>
</dbReference>
<comment type="subcellular location">
    <subcellularLocation>
        <location evidence="1">Membrane</location>
    </subcellularLocation>
</comment>
<gene>
    <name evidence="22" type="ORF">METESE_30500</name>
</gene>
<dbReference type="GO" id="GO:0030288">
    <property type="term" value="C:outer membrane-bounded periplasmic space"/>
    <property type="evidence" value="ECO:0007669"/>
    <property type="project" value="TreeGrafter"/>
</dbReference>
<evidence type="ECO:0000256" key="17">
    <source>
        <dbReference type="ARBA" id="ARBA00034000"/>
    </source>
</evidence>
<dbReference type="InterPro" id="IPR050396">
    <property type="entry name" value="Glycosyltr_51/Transpeptidase"/>
</dbReference>
<evidence type="ECO:0000256" key="1">
    <source>
        <dbReference type="ARBA" id="ARBA00004370"/>
    </source>
</evidence>
<evidence type="ECO:0000256" key="18">
    <source>
        <dbReference type="ARBA" id="ARBA00049902"/>
    </source>
</evidence>
<accession>A0AA48H1V5</accession>
<evidence type="ECO:0000256" key="12">
    <source>
        <dbReference type="ARBA" id="ARBA00022984"/>
    </source>
</evidence>
<feature type="chain" id="PRO_5041367403" evidence="19">
    <location>
        <begin position="18"/>
        <end position="637"/>
    </location>
</feature>
<dbReference type="GO" id="GO:0009252">
    <property type="term" value="P:peptidoglycan biosynthetic process"/>
    <property type="evidence" value="ECO:0007669"/>
    <property type="project" value="UniProtKB-KW"/>
</dbReference>
<keyword evidence="5" id="KW-0121">Carboxypeptidase</keyword>
<dbReference type="GO" id="GO:0016020">
    <property type="term" value="C:membrane"/>
    <property type="evidence" value="ECO:0007669"/>
    <property type="project" value="UniProtKB-SubCell"/>
</dbReference>
<dbReference type="Pfam" id="PF00912">
    <property type="entry name" value="Transgly"/>
    <property type="match status" value="1"/>
</dbReference>
<dbReference type="InterPro" id="IPR001264">
    <property type="entry name" value="Glyco_trans_51"/>
</dbReference>
<dbReference type="AlphaFoldDB" id="A0AA48H1V5"/>
<keyword evidence="7" id="KW-0328">Glycosyltransferase</keyword>
<feature type="signal peptide" evidence="19">
    <location>
        <begin position="1"/>
        <end position="17"/>
    </location>
</feature>
<dbReference type="FunFam" id="1.10.3810.10:FF:000001">
    <property type="entry name" value="Penicillin-binding protein 1A"/>
    <property type="match status" value="1"/>
</dbReference>
<evidence type="ECO:0000259" key="21">
    <source>
        <dbReference type="Pfam" id="PF00912"/>
    </source>
</evidence>
<evidence type="ECO:0000256" key="9">
    <source>
        <dbReference type="ARBA" id="ARBA00022692"/>
    </source>
</evidence>
<reference evidence="22" key="1">
    <citation type="journal article" date="2023" name="Int. J. Syst. Evol. Microbiol.">
        <title>Mesoterricola silvestris gen. nov., sp. nov., Mesoterricola sediminis sp. nov., Geothrix oryzae sp. nov., Geothrix edaphica sp. nov., Geothrix rubra sp. nov., and Geothrix limicola sp. nov., six novel members of Acidobacteriota isolated from soils.</title>
        <authorList>
            <person name="Itoh H."/>
            <person name="Sugisawa Y."/>
            <person name="Mise K."/>
            <person name="Xu Z."/>
            <person name="Kuniyasu M."/>
            <person name="Ushijima N."/>
            <person name="Kawano K."/>
            <person name="Kobayashi E."/>
            <person name="Shiratori Y."/>
            <person name="Masuda Y."/>
            <person name="Senoo K."/>
        </authorList>
    </citation>
    <scope>NUCLEOTIDE SEQUENCE</scope>
    <source>
        <strain evidence="22">W786</strain>
    </source>
</reference>
<evidence type="ECO:0000256" key="7">
    <source>
        <dbReference type="ARBA" id="ARBA00022676"/>
    </source>
</evidence>
<evidence type="ECO:0000256" key="3">
    <source>
        <dbReference type="ARBA" id="ARBA00007090"/>
    </source>
</evidence>
<comment type="pathway">
    <text evidence="2">Cell wall biogenesis; peptidoglycan biosynthesis.</text>
</comment>
<keyword evidence="14" id="KW-0472">Membrane</keyword>
<dbReference type="GO" id="GO:0008955">
    <property type="term" value="F:peptidoglycan glycosyltransferase activity"/>
    <property type="evidence" value="ECO:0007669"/>
    <property type="project" value="UniProtKB-EC"/>
</dbReference>
<keyword evidence="8" id="KW-0808">Transferase</keyword>
<dbReference type="GO" id="GO:0006508">
    <property type="term" value="P:proteolysis"/>
    <property type="evidence" value="ECO:0007669"/>
    <property type="project" value="UniProtKB-KW"/>
</dbReference>
<dbReference type="GO" id="GO:0008360">
    <property type="term" value="P:regulation of cell shape"/>
    <property type="evidence" value="ECO:0007669"/>
    <property type="project" value="UniProtKB-KW"/>
</dbReference>
<evidence type="ECO:0000256" key="2">
    <source>
        <dbReference type="ARBA" id="ARBA00004752"/>
    </source>
</evidence>
<feature type="domain" description="Glycosyl transferase family 51" evidence="21">
    <location>
        <begin position="41"/>
        <end position="215"/>
    </location>
</feature>
<evidence type="ECO:0000313" key="22">
    <source>
        <dbReference type="EMBL" id="BDU78092.1"/>
    </source>
</evidence>
<dbReference type="InterPro" id="IPR023346">
    <property type="entry name" value="Lysozyme-like_dom_sf"/>
</dbReference>
<sequence>MACRPWFLLFLAVTAWGQDPIARFPQLPPGTASITVMDRQGRFVGRIQPSRRTWVTLDRIPAFLRQALLAVEDARFYEHGGIDLKGIARALVRDVTHGRMAEGGSTITQQLIKNRFLSNERTLDRKLQEARMAMDFEKKYSKDQILEMYFNEIYFGNGAWGLAQAARLYFDKNPEALTEAECLLLAGVPKNPGRYNPLGKPADVALRRDVVLKRLEELGYVSAARKQDFWRHPAAVQPLPQAPSYLAQVRAQLATELGEDAVERGGLEVFAALDLELQKAAERTLREGVKRLSPDLQGALVALDPLTGDVLAAVGDAEGQARSLNRAFTSRRQPGSAIKPLLYATAVDQGLTATSRWNDDPVAYPGAGGRPWKPRNFAGEHLEDPTLAEALAHSSNVVAVKVLDRVGLPAFVEAAGRMGLPLRAANGLSLALGTSEVTLKDLVQAYTPLANPGNLAQARTILRTHDLRTGAWVEHAPSVQAVFNPAACFVTAWMMQDVLLHGTAKALRTFAQEHPCAGKTGTTEDQQDAWFVGFTPHLAAGVWVGFDRPRPGGRGFTGGAVAAPIWERFMRKAVGHAEPEPFQAPEGAVQVTVDPASGQVATDACPATAEAWFVAGTEPQTPCPLHAPQAPETQPVP</sequence>
<keyword evidence="13" id="KW-1133">Transmembrane helix</keyword>
<evidence type="ECO:0000256" key="19">
    <source>
        <dbReference type="SAM" id="SignalP"/>
    </source>
</evidence>
<comment type="similarity">
    <text evidence="4">In the N-terminal section; belongs to the glycosyltransferase 51 family.</text>
</comment>
<dbReference type="SUPFAM" id="SSF56601">
    <property type="entry name" value="beta-lactamase/transpeptidase-like"/>
    <property type="match status" value="1"/>
</dbReference>
<evidence type="ECO:0000256" key="13">
    <source>
        <dbReference type="ARBA" id="ARBA00022989"/>
    </source>
</evidence>
<dbReference type="KEGG" id="msea:METESE_30500"/>
<comment type="catalytic activity">
    <reaction evidence="18">
        <text>[GlcNAc-(1-&gt;4)-Mur2Ac(oyl-L-Ala-gamma-D-Glu-L-Lys-D-Ala-D-Ala)](n)-di-trans,octa-cis-undecaprenyl diphosphate + beta-D-GlcNAc-(1-&gt;4)-Mur2Ac(oyl-L-Ala-gamma-D-Glu-L-Lys-D-Ala-D-Ala)-di-trans,octa-cis-undecaprenyl diphosphate = [GlcNAc-(1-&gt;4)-Mur2Ac(oyl-L-Ala-gamma-D-Glu-L-Lys-D-Ala-D-Ala)](n+1)-di-trans,octa-cis-undecaprenyl diphosphate + di-trans,octa-cis-undecaprenyl diphosphate + H(+)</text>
        <dbReference type="Rhea" id="RHEA:23708"/>
        <dbReference type="Rhea" id="RHEA-COMP:9602"/>
        <dbReference type="Rhea" id="RHEA-COMP:9603"/>
        <dbReference type="ChEBI" id="CHEBI:15378"/>
        <dbReference type="ChEBI" id="CHEBI:58405"/>
        <dbReference type="ChEBI" id="CHEBI:60033"/>
        <dbReference type="ChEBI" id="CHEBI:78435"/>
        <dbReference type="EC" id="2.4.99.28"/>
    </reaction>
</comment>
<dbReference type="NCBIfam" id="TIGR02074">
    <property type="entry name" value="PBP_1a_fam"/>
    <property type="match status" value="1"/>
</dbReference>
<evidence type="ECO:0000256" key="10">
    <source>
        <dbReference type="ARBA" id="ARBA00022801"/>
    </source>
</evidence>
<proteinExistence type="inferred from homology"/>
<keyword evidence="12" id="KW-0573">Peptidoglycan synthesis</keyword>
<keyword evidence="19" id="KW-0732">Signal</keyword>